<accession>A0A7C3PMS2</accession>
<sequence>MQRRVVVKRVVSPDGRAIAMSYAEVISGDTHDVPPLTDVHSSVYPVTSSYSYSVASASGAATSNRVLVTEPT</sequence>
<proteinExistence type="predicted"/>
<comment type="caution">
    <text evidence="1">The sequence shown here is derived from an EMBL/GenBank/DDBJ whole genome shotgun (WGS) entry which is preliminary data.</text>
</comment>
<reference evidence="1" key="1">
    <citation type="journal article" date="2020" name="mSystems">
        <title>Genome- and Community-Level Interaction Insights into Carbon Utilization and Element Cycling Functions of Hydrothermarchaeota in Hydrothermal Sediment.</title>
        <authorList>
            <person name="Zhou Z."/>
            <person name="Liu Y."/>
            <person name="Xu W."/>
            <person name="Pan J."/>
            <person name="Luo Z.H."/>
            <person name="Li M."/>
        </authorList>
    </citation>
    <scope>NUCLEOTIDE SEQUENCE [LARGE SCALE GENOMIC DNA]</scope>
    <source>
        <strain evidence="1">SpSt-418</strain>
    </source>
</reference>
<evidence type="ECO:0000313" key="1">
    <source>
        <dbReference type="EMBL" id="HFM96841.1"/>
    </source>
</evidence>
<organism evidence="1">
    <name type="scientific">Oscillatoriales cyanobacterium SpSt-418</name>
    <dbReference type="NCBI Taxonomy" id="2282169"/>
    <lineage>
        <taxon>Bacteria</taxon>
        <taxon>Bacillati</taxon>
        <taxon>Cyanobacteriota</taxon>
        <taxon>Cyanophyceae</taxon>
        <taxon>Oscillatoriophycideae</taxon>
        <taxon>Oscillatoriales</taxon>
    </lineage>
</organism>
<dbReference type="AlphaFoldDB" id="A0A7C3PMS2"/>
<gene>
    <name evidence="1" type="ORF">ENR64_03575</name>
</gene>
<name>A0A7C3PMS2_9CYAN</name>
<protein>
    <submittedName>
        <fullName evidence="1">Uncharacterized protein</fullName>
    </submittedName>
</protein>
<dbReference type="EMBL" id="DSRU01000047">
    <property type="protein sequence ID" value="HFM96841.1"/>
    <property type="molecule type" value="Genomic_DNA"/>
</dbReference>